<evidence type="ECO:0000256" key="4">
    <source>
        <dbReference type="ARBA" id="ARBA00022989"/>
    </source>
</evidence>
<keyword evidence="5 7" id="KW-0472">Membrane</keyword>
<feature type="compositionally biased region" description="Gly residues" evidence="6">
    <location>
        <begin position="36"/>
        <end position="50"/>
    </location>
</feature>
<dbReference type="Pfam" id="PF06388">
    <property type="entry name" value="DUF1075"/>
    <property type="match status" value="1"/>
</dbReference>
<protein>
    <submittedName>
        <fullName evidence="9">Protein FAM162B</fullName>
    </submittedName>
</protein>
<feature type="region of interest" description="Disordered" evidence="6">
    <location>
        <begin position="20"/>
        <end position="64"/>
    </location>
</feature>
<dbReference type="GeneID" id="105998140"/>
<evidence type="ECO:0000256" key="7">
    <source>
        <dbReference type="SAM" id="Phobius"/>
    </source>
</evidence>
<dbReference type="Proteomes" id="UP000081671">
    <property type="component" value="Unplaced"/>
</dbReference>
<evidence type="ECO:0000313" key="9">
    <source>
        <dbReference type="RefSeq" id="XP_012888235.1"/>
    </source>
</evidence>
<accession>A0A1S3GHQ2</accession>
<evidence type="ECO:0000313" key="8">
    <source>
        <dbReference type="Proteomes" id="UP000081671"/>
    </source>
</evidence>
<evidence type="ECO:0000256" key="5">
    <source>
        <dbReference type="ARBA" id="ARBA00023136"/>
    </source>
</evidence>
<dbReference type="STRING" id="10020.ENSDORP00000025139"/>
<comment type="similarity">
    <text evidence="2">Belongs to the UPF0389 family.</text>
</comment>
<organism evidence="8 9">
    <name type="scientific">Dipodomys ordii</name>
    <name type="common">Ord's kangaroo rat</name>
    <dbReference type="NCBI Taxonomy" id="10020"/>
    <lineage>
        <taxon>Eukaryota</taxon>
        <taxon>Metazoa</taxon>
        <taxon>Chordata</taxon>
        <taxon>Craniata</taxon>
        <taxon>Vertebrata</taxon>
        <taxon>Euteleostomi</taxon>
        <taxon>Mammalia</taxon>
        <taxon>Eutheria</taxon>
        <taxon>Euarchontoglires</taxon>
        <taxon>Glires</taxon>
        <taxon>Rodentia</taxon>
        <taxon>Castorimorpha</taxon>
        <taxon>Heteromyidae</taxon>
        <taxon>Dipodomyinae</taxon>
        <taxon>Dipodomys</taxon>
    </lineage>
</organism>
<feature type="region of interest" description="Disordered" evidence="6">
    <location>
        <begin position="117"/>
        <end position="140"/>
    </location>
</feature>
<keyword evidence="3 7" id="KW-0812">Transmembrane</keyword>
<name>A0A1S3GHQ2_DIPOR</name>
<dbReference type="InParanoid" id="A0A1S3GHQ2"/>
<keyword evidence="4 7" id="KW-1133">Transmembrane helix</keyword>
<dbReference type="PANTHER" id="PTHR13674">
    <property type="entry name" value="GROWTH AND TRANSFORMATION-DEPENDENT PROTEIN"/>
    <property type="match status" value="1"/>
</dbReference>
<dbReference type="AlphaFoldDB" id="A0A1S3GHQ2"/>
<dbReference type="KEGG" id="dord:105998140"/>
<dbReference type="RefSeq" id="XP_012888235.1">
    <property type="nucleotide sequence ID" value="XM_013032781.1"/>
</dbReference>
<dbReference type="OrthoDB" id="8193498at2759"/>
<reference evidence="9" key="1">
    <citation type="submission" date="2025-08" db="UniProtKB">
        <authorList>
            <consortium name="RefSeq"/>
        </authorList>
    </citation>
    <scope>IDENTIFICATION</scope>
    <source>
        <tissue evidence="9">Kidney</tissue>
    </source>
</reference>
<sequence>MGPRLTNEIGLKGAAAAVPPLPPCGEPGHRAVLSRGGWGLGPRPGRGQGAECGPLGAPAAPPPPPRLREGCAGLRGERCARGQVRGVGCGKGSMLPALGGFLRLGLGSRVWVPWPQSLPRSASGGTPRGQGEPASGRTAGETWHCWGERLGRGPGSLGRAGGGQVGSACPLAHPRRLCPRPVPAEKLHGVPAQLKPSQFDKKILLWTGRFRSVQDIPPRVPPEMIDAARNKARVKACYIMIGLTIVACFAVIISAKRAAGRHESLTSWNLAKKAKWREEAAMAAQAKMK</sequence>
<dbReference type="GO" id="GO:0016020">
    <property type="term" value="C:membrane"/>
    <property type="evidence" value="ECO:0007669"/>
    <property type="project" value="UniProtKB-SubCell"/>
</dbReference>
<dbReference type="InterPro" id="IPR009432">
    <property type="entry name" value="DUF1075"/>
</dbReference>
<evidence type="ECO:0000256" key="2">
    <source>
        <dbReference type="ARBA" id="ARBA00007363"/>
    </source>
</evidence>
<feature type="transmembrane region" description="Helical" evidence="7">
    <location>
        <begin position="238"/>
        <end position="255"/>
    </location>
</feature>
<dbReference type="CTD" id="221303"/>
<comment type="subcellular location">
    <subcellularLocation>
        <location evidence="1">Membrane</location>
        <topology evidence="1">Single-pass membrane protein</topology>
    </subcellularLocation>
</comment>
<dbReference type="PANTHER" id="PTHR13674:SF3">
    <property type="entry name" value="PROTEIN FAM162B"/>
    <property type="match status" value="1"/>
</dbReference>
<keyword evidence="8" id="KW-1185">Reference proteome</keyword>
<evidence type="ECO:0000256" key="6">
    <source>
        <dbReference type="SAM" id="MobiDB-lite"/>
    </source>
</evidence>
<gene>
    <name evidence="9" type="primary">Fam162b</name>
</gene>
<proteinExistence type="inferred from homology"/>
<evidence type="ECO:0000256" key="1">
    <source>
        <dbReference type="ARBA" id="ARBA00004167"/>
    </source>
</evidence>
<evidence type="ECO:0000256" key="3">
    <source>
        <dbReference type="ARBA" id="ARBA00022692"/>
    </source>
</evidence>